<organism evidence="1 2">
    <name type="scientific">Phreatobacter cathodiphilus</name>
    <dbReference type="NCBI Taxonomy" id="1868589"/>
    <lineage>
        <taxon>Bacteria</taxon>
        <taxon>Pseudomonadati</taxon>
        <taxon>Pseudomonadota</taxon>
        <taxon>Alphaproteobacteria</taxon>
        <taxon>Hyphomicrobiales</taxon>
        <taxon>Phreatobacteraceae</taxon>
        <taxon>Phreatobacter</taxon>
    </lineage>
</organism>
<evidence type="ECO:0000313" key="2">
    <source>
        <dbReference type="Proteomes" id="UP000237889"/>
    </source>
</evidence>
<dbReference type="Proteomes" id="UP000237889">
    <property type="component" value="Chromosome"/>
</dbReference>
<protein>
    <submittedName>
        <fullName evidence="1">Uncharacterized protein</fullName>
    </submittedName>
</protein>
<sequence>MAIYSWHEIADVPAAPGVYAWYYTPEITAFDLDRITSDILRLKESRGTSAAKDAVRDFLDESVFRYFREQPYSAQLRGPLKPRYEGLIEHRPTLSDSLLERIVEEPARLATIRTVLEASAPNFASPIYIVTCHCFVIQRRLEPRRVLRGIAQRW</sequence>
<keyword evidence="2" id="KW-1185">Reference proteome</keyword>
<dbReference type="OrthoDB" id="508483at2"/>
<accession>A0A2S0N698</accession>
<evidence type="ECO:0000313" key="1">
    <source>
        <dbReference type="EMBL" id="AVO43655.1"/>
    </source>
</evidence>
<reference evidence="1 2" key="1">
    <citation type="submission" date="2018-03" db="EMBL/GenBank/DDBJ databases">
        <title>Genome sequencing of Phreatobacter sp.</title>
        <authorList>
            <person name="Kim S.-J."/>
            <person name="Heo J."/>
            <person name="Kwon S.-W."/>
        </authorList>
    </citation>
    <scope>NUCLEOTIDE SEQUENCE [LARGE SCALE GENOMIC DNA]</scope>
    <source>
        <strain evidence="1 2">S-12</strain>
    </source>
</reference>
<dbReference type="KEGG" id="phr:C6569_00355"/>
<name>A0A2S0N698_9HYPH</name>
<gene>
    <name evidence="1" type="ORF">C6569_00355</name>
</gene>
<proteinExistence type="predicted"/>
<dbReference type="AlphaFoldDB" id="A0A2S0N698"/>
<dbReference type="RefSeq" id="WP_106746985.1">
    <property type="nucleotide sequence ID" value="NZ_CP027668.1"/>
</dbReference>
<dbReference type="EMBL" id="CP027668">
    <property type="protein sequence ID" value="AVO43655.1"/>
    <property type="molecule type" value="Genomic_DNA"/>
</dbReference>